<dbReference type="InterPro" id="IPR055847">
    <property type="entry name" value="DUF7424"/>
</dbReference>
<dbReference type="Pfam" id="PF24199">
    <property type="entry name" value="DUF7424"/>
    <property type="match status" value="1"/>
</dbReference>
<gene>
    <name evidence="2" type="ORF">FOB26_23075</name>
</gene>
<sequence length="237" mass="25803">MSMLKRTKYIYPFLAGLALSGCDQNVTATLYTSDIQGMIETHGKSVPVDITIEVLESGIDKQCAKPEGKMIVDAVASVFESASLIGCEDISGSINDRMLIKARTVLDAPASPEVEPGKFLLHFSTFKEDKSHFIVARFNAEAYSALQQQLQKMNMMARPKFEDASMTITIENDMREPAAIYTSTGLFVDGVPADQNVEAKLASRQKMTIKLGDVKQSFLGKNGWAGIANIGHSPSSN</sequence>
<feature type="domain" description="DUF7424" evidence="1">
    <location>
        <begin position="24"/>
        <end position="228"/>
    </location>
</feature>
<evidence type="ECO:0000259" key="1">
    <source>
        <dbReference type="Pfam" id="PF24199"/>
    </source>
</evidence>
<comment type="caution">
    <text evidence="2">The sequence shown here is derived from an EMBL/GenBank/DDBJ whole genome shotgun (WGS) entry which is preliminary data.</text>
</comment>
<dbReference type="AlphaFoldDB" id="A0AA44EPE9"/>
<dbReference type="EMBL" id="JABRWM010000006">
    <property type="protein sequence ID" value="NRF21943.1"/>
    <property type="molecule type" value="Genomic_DNA"/>
</dbReference>
<keyword evidence="3" id="KW-1185">Reference proteome</keyword>
<proteinExistence type="predicted"/>
<dbReference type="Proteomes" id="UP001155820">
    <property type="component" value="Unassembled WGS sequence"/>
</dbReference>
<evidence type="ECO:0000313" key="3">
    <source>
        <dbReference type="Proteomes" id="UP001155820"/>
    </source>
</evidence>
<accession>A0AA44EPE9</accession>
<dbReference type="RefSeq" id="WP_172874121.1">
    <property type="nucleotide sequence ID" value="NZ_DAISMG010000002.1"/>
</dbReference>
<evidence type="ECO:0000313" key="2">
    <source>
        <dbReference type="EMBL" id="NRF21943.1"/>
    </source>
</evidence>
<dbReference type="PROSITE" id="PS51257">
    <property type="entry name" value="PROKAR_LIPOPROTEIN"/>
    <property type="match status" value="1"/>
</dbReference>
<name>A0AA44EPE9_9HYPH</name>
<protein>
    <recommendedName>
        <fullName evidence="1">DUF7424 domain-containing protein</fullName>
    </recommendedName>
</protein>
<reference evidence="2" key="1">
    <citation type="submission" date="2019-07" db="EMBL/GenBank/DDBJ databases">
        <title>FDA dAtabase for Regulatory Grade micrObial Sequences (FDA-ARGOS): Supporting development and validation of Infectious Disease Dx tests.</title>
        <authorList>
            <person name="Bachman M."/>
            <person name="Young C."/>
            <person name="Tallon L."/>
            <person name="Sadzewicz L."/>
            <person name="Vavikolanu K."/>
            <person name="Mehta A."/>
            <person name="Aluvathingal J."/>
            <person name="Nadendla S."/>
            <person name="Nandy P."/>
            <person name="Geyer C."/>
            <person name="Yan Y."/>
            <person name="Sichtig H."/>
        </authorList>
    </citation>
    <scope>NUCLEOTIDE SEQUENCE</scope>
    <source>
        <strain evidence="2">FDAARGOS_618</strain>
    </source>
</reference>
<organism evidence="2 3">
    <name type="scientific">Agrobacterium pusense</name>
    <dbReference type="NCBI Taxonomy" id="648995"/>
    <lineage>
        <taxon>Bacteria</taxon>
        <taxon>Pseudomonadati</taxon>
        <taxon>Pseudomonadota</taxon>
        <taxon>Alphaproteobacteria</taxon>
        <taxon>Hyphomicrobiales</taxon>
        <taxon>Rhizobiaceae</taxon>
        <taxon>Rhizobium/Agrobacterium group</taxon>
        <taxon>Agrobacterium</taxon>
    </lineage>
</organism>